<dbReference type="EMBL" id="JBHMBW010000020">
    <property type="protein sequence ID" value="MFB9626068.1"/>
    <property type="molecule type" value="Genomic_DNA"/>
</dbReference>
<evidence type="ECO:0000256" key="4">
    <source>
        <dbReference type="ARBA" id="ARBA00023136"/>
    </source>
</evidence>
<dbReference type="PANTHER" id="PTHR23542:SF1">
    <property type="entry name" value="MAJOR FACILITATOR SUPERFAMILY (MFS) PROFILE DOMAIN-CONTAINING PROTEIN"/>
    <property type="match status" value="1"/>
</dbReference>
<feature type="domain" description="Major facilitator superfamily (MFS) profile" evidence="6">
    <location>
        <begin position="209"/>
        <end position="400"/>
    </location>
</feature>
<keyword evidence="3 5" id="KW-1133">Transmembrane helix</keyword>
<feature type="transmembrane region" description="Helical" evidence="5">
    <location>
        <begin position="242"/>
        <end position="267"/>
    </location>
</feature>
<reference evidence="7 8" key="1">
    <citation type="submission" date="2024-09" db="EMBL/GenBank/DDBJ databases">
        <authorList>
            <person name="Sun Q."/>
            <person name="Mori K."/>
        </authorList>
    </citation>
    <scope>NUCLEOTIDE SEQUENCE [LARGE SCALE GENOMIC DNA]</scope>
    <source>
        <strain evidence="7 8">JCM 3143</strain>
    </source>
</reference>
<evidence type="ECO:0000256" key="3">
    <source>
        <dbReference type="ARBA" id="ARBA00022989"/>
    </source>
</evidence>
<name>A0ABV5S327_9ACTN</name>
<dbReference type="RefSeq" id="WP_344989028.1">
    <property type="nucleotide sequence ID" value="NZ_BAAAXV010000005.1"/>
</dbReference>
<dbReference type="PANTHER" id="PTHR23542">
    <property type="match status" value="1"/>
</dbReference>
<evidence type="ECO:0000256" key="1">
    <source>
        <dbReference type="ARBA" id="ARBA00004651"/>
    </source>
</evidence>
<feature type="transmembrane region" description="Helical" evidence="5">
    <location>
        <begin position="47"/>
        <end position="68"/>
    </location>
</feature>
<feature type="transmembrane region" description="Helical" evidence="5">
    <location>
        <begin position="212"/>
        <end position="230"/>
    </location>
</feature>
<comment type="subcellular location">
    <subcellularLocation>
        <location evidence="1">Cell membrane</location>
        <topology evidence="1">Multi-pass membrane protein</topology>
    </subcellularLocation>
</comment>
<evidence type="ECO:0000256" key="5">
    <source>
        <dbReference type="SAM" id="Phobius"/>
    </source>
</evidence>
<accession>A0ABV5S327</accession>
<evidence type="ECO:0000313" key="8">
    <source>
        <dbReference type="Proteomes" id="UP001589532"/>
    </source>
</evidence>
<dbReference type="Gene3D" id="1.20.1250.20">
    <property type="entry name" value="MFS general substrate transporter like domains"/>
    <property type="match status" value="1"/>
</dbReference>
<sequence>MADNDFKALLGPPEARWFVLAGFVGRLQMAMLGIATILLVTSATGSYTLAGAVGGTILVSQAVAAPRVGRLGDRLGQGRVLRPVLLLHALGLVGIMGGVASGQYWLLFPAAVLAGVAFPPLGPMVRARWTARVGGTPLLKAAFAIESAVDEVVYILGPVIATTVAGAASPELGYVACMVLTLVGGLAYASMRRTEPPPMPVTRPGPSLLRIPALRVTLLFALVLGVVLGSSEIAMVGFAEDLGAVVLAGPLVGAMSVGSLLTGVWYGSRRWTSSLSRRFAILAACLAAGLLPLTLATGVPLMAAASFVAGAAIAPTLIVVYELVESVVPGERSSEGFAWVQSALVIGLAAGVQLAGQATDALGGHLAFRVPAGAGVVALVTALLSVRLTRRIRPAAEVLR</sequence>
<evidence type="ECO:0000256" key="2">
    <source>
        <dbReference type="ARBA" id="ARBA00022692"/>
    </source>
</evidence>
<keyword evidence="4 5" id="KW-0472">Membrane</keyword>
<gene>
    <name evidence="7" type="ORF">ACFFSA_23540</name>
</gene>
<protein>
    <submittedName>
        <fullName evidence="7">MFS transporter</fullName>
    </submittedName>
</protein>
<dbReference type="PROSITE" id="PS50850">
    <property type="entry name" value="MFS"/>
    <property type="match status" value="1"/>
</dbReference>
<proteinExistence type="predicted"/>
<feature type="transmembrane region" description="Helical" evidence="5">
    <location>
        <begin position="302"/>
        <end position="324"/>
    </location>
</feature>
<feature type="transmembrane region" description="Helical" evidence="5">
    <location>
        <begin position="17"/>
        <end position="41"/>
    </location>
</feature>
<feature type="transmembrane region" description="Helical" evidence="5">
    <location>
        <begin position="80"/>
        <end position="100"/>
    </location>
</feature>
<dbReference type="Pfam" id="PF07690">
    <property type="entry name" value="MFS_1"/>
    <property type="match status" value="1"/>
</dbReference>
<keyword evidence="2 5" id="KW-0812">Transmembrane</keyword>
<feature type="transmembrane region" description="Helical" evidence="5">
    <location>
        <begin position="172"/>
        <end position="191"/>
    </location>
</feature>
<dbReference type="Proteomes" id="UP001589532">
    <property type="component" value="Unassembled WGS sequence"/>
</dbReference>
<dbReference type="InterPro" id="IPR036259">
    <property type="entry name" value="MFS_trans_sf"/>
</dbReference>
<dbReference type="InterPro" id="IPR020846">
    <property type="entry name" value="MFS_dom"/>
</dbReference>
<feature type="transmembrane region" description="Helical" evidence="5">
    <location>
        <begin position="279"/>
        <end position="296"/>
    </location>
</feature>
<feature type="transmembrane region" description="Helical" evidence="5">
    <location>
        <begin position="366"/>
        <end position="386"/>
    </location>
</feature>
<organism evidence="7 8">
    <name type="scientific">Nonomuraea helvata</name>
    <dbReference type="NCBI Taxonomy" id="37484"/>
    <lineage>
        <taxon>Bacteria</taxon>
        <taxon>Bacillati</taxon>
        <taxon>Actinomycetota</taxon>
        <taxon>Actinomycetes</taxon>
        <taxon>Streptosporangiales</taxon>
        <taxon>Streptosporangiaceae</taxon>
        <taxon>Nonomuraea</taxon>
    </lineage>
</organism>
<dbReference type="InterPro" id="IPR011701">
    <property type="entry name" value="MFS"/>
</dbReference>
<evidence type="ECO:0000313" key="7">
    <source>
        <dbReference type="EMBL" id="MFB9626068.1"/>
    </source>
</evidence>
<dbReference type="SUPFAM" id="SSF103473">
    <property type="entry name" value="MFS general substrate transporter"/>
    <property type="match status" value="1"/>
</dbReference>
<evidence type="ECO:0000259" key="6">
    <source>
        <dbReference type="PROSITE" id="PS50850"/>
    </source>
</evidence>
<comment type="caution">
    <text evidence="7">The sequence shown here is derived from an EMBL/GenBank/DDBJ whole genome shotgun (WGS) entry which is preliminary data.</text>
</comment>
<feature type="transmembrane region" description="Helical" evidence="5">
    <location>
        <begin position="336"/>
        <end position="354"/>
    </location>
</feature>
<keyword evidence="8" id="KW-1185">Reference proteome</keyword>